<proteinExistence type="predicted"/>
<protein>
    <submittedName>
        <fullName evidence="2">Uncharacterized protein</fullName>
    </submittedName>
</protein>
<feature type="region of interest" description="Disordered" evidence="1">
    <location>
        <begin position="234"/>
        <end position="337"/>
    </location>
</feature>
<feature type="compositionally biased region" description="Pro residues" evidence="1">
    <location>
        <begin position="52"/>
        <end position="63"/>
    </location>
</feature>
<keyword evidence="3" id="KW-1185">Reference proteome</keyword>
<evidence type="ECO:0000256" key="1">
    <source>
        <dbReference type="SAM" id="MobiDB-lite"/>
    </source>
</evidence>
<dbReference type="AlphaFoldDB" id="A0A8A3PNL6"/>
<dbReference type="Proteomes" id="UP000672032">
    <property type="component" value="Chromosome 8"/>
</dbReference>
<dbReference type="OrthoDB" id="3440029at2759"/>
<feature type="region of interest" description="Disordered" evidence="1">
    <location>
        <begin position="1"/>
        <end position="63"/>
    </location>
</feature>
<feature type="compositionally biased region" description="Pro residues" evidence="1">
    <location>
        <begin position="25"/>
        <end position="42"/>
    </location>
</feature>
<feature type="compositionally biased region" description="Low complexity" evidence="1">
    <location>
        <begin position="278"/>
        <end position="308"/>
    </location>
</feature>
<evidence type="ECO:0000313" key="2">
    <source>
        <dbReference type="EMBL" id="QSZ37008.1"/>
    </source>
</evidence>
<name>A0A8A3PNL6_9HELO</name>
<feature type="compositionally biased region" description="Basic residues" evidence="1">
    <location>
        <begin position="315"/>
        <end position="331"/>
    </location>
</feature>
<organism evidence="2 3">
    <name type="scientific">Monilinia vaccinii-corymbosi</name>
    <dbReference type="NCBI Taxonomy" id="61207"/>
    <lineage>
        <taxon>Eukaryota</taxon>
        <taxon>Fungi</taxon>
        <taxon>Dikarya</taxon>
        <taxon>Ascomycota</taxon>
        <taxon>Pezizomycotina</taxon>
        <taxon>Leotiomycetes</taxon>
        <taxon>Helotiales</taxon>
        <taxon>Sclerotiniaceae</taxon>
        <taxon>Monilinia</taxon>
    </lineage>
</organism>
<accession>A0A8A3PNL6</accession>
<sequence length="538" mass="60170">MSHQGPRGLPPQHPLHGGIGRGATGPPPQPPPPRGAGPPDGLPPFSGAGRGGPPPQMQVPMPMPRRYESSHIVDLNATGKPPLNEAACRKLLTTYRVYSIQKVQPTGKEKSTWAKAVVTQEPLTQEDIAAQLKKLNESPKTISDKKGALFYNQQRQVNKLLDGLKNEEGNTDFDWSLAQLGRRERTSNSGCKKVRETVLITVIVKHAVRDNLNAMLIYQIIEKIKQENAAEIMRPPAMPPQPPQVQPPPNPTNPPAPAPVTKAVHVHGNNDRPPHYQSDSNSDTGSDSDTVSTSASTISSSLGTSVSSRSDERPRRHHPREHRKKYYTHRSKSPEPIFQEFRRSSHSNPHYVGEATPIAASDAIAQAIQQGREEERATVQRYLSQSKRPIIIDEPSRAVIPADRRESGYNTALPRYPLRQYAEVPIWEVPRYTESQHSRSAPRYRDRLYNDRRLNDLYEDDAPPVVTRDVRSVTRDAAYRRRLSDAESYLSRDAIAAGIRYIGPRPQIAQVHSHHSFTNRSPSRCQYGFSYRSDSTHT</sequence>
<evidence type="ECO:0000313" key="3">
    <source>
        <dbReference type="Proteomes" id="UP000672032"/>
    </source>
</evidence>
<reference evidence="2" key="1">
    <citation type="submission" date="2020-10" db="EMBL/GenBank/DDBJ databases">
        <title>Genome Sequence of Monilinia vaccinii-corymbosi Sheds Light on Mummy Berry Disease Infection of Blueberry and Mating Type.</title>
        <authorList>
            <person name="Yow A.G."/>
            <person name="Zhang Y."/>
            <person name="Bansal K."/>
            <person name="Eacker S.M."/>
            <person name="Sullivan S."/>
            <person name="Liachko I."/>
            <person name="Cubeta M.A."/>
            <person name="Rollins J.A."/>
            <person name="Ashrafi H."/>
        </authorList>
    </citation>
    <scope>NUCLEOTIDE SEQUENCE</scope>
    <source>
        <strain evidence="2">RL-1</strain>
    </source>
</reference>
<dbReference type="EMBL" id="CP063412">
    <property type="protein sequence ID" value="QSZ37008.1"/>
    <property type="molecule type" value="Genomic_DNA"/>
</dbReference>
<feature type="compositionally biased region" description="Pro residues" evidence="1">
    <location>
        <begin position="236"/>
        <end position="258"/>
    </location>
</feature>
<gene>
    <name evidence="2" type="ORF">DSL72_009100</name>
</gene>